<dbReference type="InterPro" id="IPR036526">
    <property type="entry name" value="C-N_Hydrolase_sf"/>
</dbReference>
<evidence type="ECO:0000256" key="1">
    <source>
        <dbReference type="ARBA" id="ARBA00008129"/>
    </source>
</evidence>
<keyword evidence="4" id="KW-1185">Reference proteome</keyword>
<dbReference type="SUPFAM" id="SSF56317">
    <property type="entry name" value="Carbon-nitrogen hydrolase"/>
    <property type="match status" value="1"/>
</dbReference>
<gene>
    <name evidence="3" type="ORF">EBB45_00460</name>
</gene>
<dbReference type="Gene3D" id="3.60.110.10">
    <property type="entry name" value="Carbon-nitrogen hydrolase"/>
    <property type="match status" value="1"/>
</dbReference>
<evidence type="ECO:0000259" key="2">
    <source>
        <dbReference type="PROSITE" id="PS50263"/>
    </source>
</evidence>
<comment type="caution">
    <text evidence="3">The sequence shown here is derived from an EMBL/GenBank/DDBJ whole genome shotgun (WGS) entry which is preliminary data.</text>
</comment>
<dbReference type="GO" id="GO:0016787">
    <property type="term" value="F:hydrolase activity"/>
    <property type="evidence" value="ECO:0007669"/>
    <property type="project" value="UniProtKB-KW"/>
</dbReference>
<dbReference type="OrthoDB" id="9811121at2"/>
<dbReference type="PANTHER" id="PTHR46044">
    <property type="entry name" value="NITRILASE"/>
    <property type="match status" value="1"/>
</dbReference>
<dbReference type="AlphaFoldDB" id="A0A3N9UJC9"/>
<dbReference type="Pfam" id="PF00795">
    <property type="entry name" value="CN_hydrolase"/>
    <property type="match status" value="1"/>
</dbReference>
<protein>
    <submittedName>
        <fullName evidence="3">Carbon-nitrogen hydrolase family protein</fullName>
    </submittedName>
</protein>
<evidence type="ECO:0000313" key="3">
    <source>
        <dbReference type="EMBL" id="RQW76061.1"/>
    </source>
</evidence>
<dbReference type="PANTHER" id="PTHR46044:SF1">
    <property type="entry name" value="CN HYDROLASE DOMAIN-CONTAINING PROTEIN"/>
    <property type="match status" value="1"/>
</dbReference>
<keyword evidence="3" id="KW-0378">Hydrolase</keyword>
<proteinExistence type="inferred from homology"/>
<name>A0A3N9UJC9_9BACI</name>
<dbReference type="InterPro" id="IPR044149">
    <property type="entry name" value="Nitrilases_CHs"/>
</dbReference>
<dbReference type="InterPro" id="IPR003010">
    <property type="entry name" value="C-N_Hydrolase"/>
</dbReference>
<dbReference type="Proteomes" id="UP000274033">
    <property type="component" value="Unassembled WGS sequence"/>
</dbReference>
<dbReference type="CDD" id="cd07564">
    <property type="entry name" value="nitrilases_CHs"/>
    <property type="match status" value="1"/>
</dbReference>
<accession>A0A3N9UJC9</accession>
<comment type="similarity">
    <text evidence="1">Belongs to the carbon-nitrogen hydrolase superfamily. Nitrilase family.</text>
</comment>
<dbReference type="EMBL" id="RRCT01000001">
    <property type="protein sequence ID" value="RQW76061.1"/>
    <property type="molecule type" value="Genomic_DNA"/>
</dbReference>
<sequence length="314" mass="34783">MSKGWIFVSSCKVAVVQVGSIVMNKEKCIDKAIAYIQEAGANGANIIVFPEAFIPAYPRGLSFGAVVGSRSSEGRNQFLRYAKNAITVPGPETEQLGEAVKKVGAYTVTGVIERDDYSSGGTLYCTAIFFGPDGTLLGKHRKLKPTGSERLIWGEGDGSTLPVFETPYGKIGSLICWENYMPLARAAMYQKGIQIYVIPTADSRDSWFASMRHIALEGRCFVLSCNQYSTKDMYEEEVLVTEEMKNMPFEITRGGSCIVNPLGEFLVEPVFGKEDILYATLDLDDITRGHFDFDVVGHYDRKDVFQLIVNEQPR</sequence>
<dbReference type="PROSITE" id="PS50263">
    <property type="entry name" value="CN_HYDROLASE"/>
    <property type="match status" value="1"/>
</dbReference>
<organism evidence="3 4">
    <name type="scientific">Lysinibacillus composti</name>
    <dbReference type="NCBI Taxonomy" id="720633"/>
    <lineage>
        <taxon>Bacteria</taxon>
        <taxon>Bacillati</taxon>
        <taxon>Bacillota</taxon>
        <taxon>Bacilli</taxon>
        <taxon>Bacillales</taxon>
        <taxon>Bacillaceae</taxon>
        <taxon>Lysinibacillus</taxon>
    </lineage>
</organism>
<feature type="domain" description="CN hydrolase" evidence="2">
    <location>
        <begin position="11"/>
        <end position="283"/>
    </location>
</feature>
<reference evidence="3 4" key="1">
    <citation type="journal article" date="2013" name="J. Microbiol.">
        <title>Lysinibacillus chungkukjangi sp. nov., isolated from Chungkukjang, Korean fermented soybean food.</title>
        <authorList>
            <person name="Kim S.J."/>
            <person name="Jang Y.H."/>
            <person name="Hamada M."/>
            <person name="Ahn J.H."/>
            <person name="Weon H.Y."/>
            <person name="Suzuki K."/>
            <person name="Whang K.S."/>
            <person name="Kwon S.W."/>
        </authorList>
    </citation>
    <scope>NUCLEOTIDE SEQUENCE [LARGE SCALE GENOMIC DNA]</scope>
    <source>
        <strain evidence="3 4">MCCC 1A12701</strain>
    </source>
</reference>
<evidence type="ECO:0000313" key="4">
    <source>
        <dbReference type="Proteomes" id="UP000274033"/>
    </source>
</evidence>